<feature type="domain" description="Glycosyl transferase family 1" evidence="1">
    <location>
        <begin position="190"/>
        <end position="346"/>
    </location>
</feature>
<dbReference type="RefSeq" id="WP_168567336.1">
    <property type="nucleotide sequence ID" value="NZ_CP051167.1"/>
</dbReference>
<keyword evidence="3" id="KW-0808">Transferase</keyword>
<feature type="domain" description="Glycosyltransferase subfamily 4-like N-terminal" evidence="2">
    <location>
        <begin position="14"/>
        <end position="171"/>
    </location>
</feature>
<dbReference type="PANTHER" id="PTHR12526:SF630">
    <property type="entry name" value="GLYCOSYLTRANSFERASE"/>
    <property type="match status" value="1"/>
</dbReference>
<dbReference type="AlphaFoldDB" id="A0A6H1TRF3"/>
<keyword evidence="4" id="KW-1185">Reference proteome</keyword>
<organism evidence="3 4">
    <name type="scientific">Oxynema aestuarii AP17</name>
    <dbReference type="NCBI Taxonomy" id="2064643"/>
    <lineage>
        <taxon>Bacteria</taxon>
        <taxon>Bacillati</taxon>
        <taxon>Cyanobacteriota</taxon>
        <taxon>Cyanophyceae</taxon>
        <taxon>Oscillatoriophycideae</taxon>
        <taxon>Oscillatoriales</taxon>
        <taxon>Oscillatoriaceae</taxon>
        <taxon>Oxynema</taxon>
        <taxon>Oxynema aestuarii</taxon>
    </lineage>
</organism>
<evidence type="ECO:0000313" key="3">
    <source>
        <dbReference type="EMBL" id="QIZ69178.1"/>
    </source>
</evidence>
<sequence length="364" mass="40284">MAKIALFLSALDGGGAERVMLYLGRGFAERGHEVDLVLAKPVGPLLSEIPESVNLVNLNKKRLVNSIPDLIGYLKQQQPVALLSALEDANVIALWSRYFAKVSTHIAVSVHNTMSQESQNATTFKRRFAPYLARWFYPMADTIITVSQGAAEDLLEMGFDRNKVKTIYNPVILPEFFQKIEEPLNHPWFTPGEPPVILGVGRLEKQKDFETLIRAFALVCQKFPAKLMILGEGGDRSKLEALIEELKLTQLVDLPGFVSNPYRFMARAHLFVLSSLFEGLPTALIEAMAAGTRVVSTNCKSGPAEILNYGEYGRLVPIGDVEKMAIAIEDSLKNPIASDILKQRGAEFSLAKSADEYLRVMGVF</sequence>
<dbReference type="InterPro" id="IPR028098">
    <property type="entry name" value="Glyco_trans_4-like_N"/>
</dbReference>
<gene>
    <name evidence="3" type="ORF">HCG48_00060</name>
</gene>
<dbReference type="Pfam" id="PF13439">
    <property type="entry name" value="Glyco_transf_4"/>
    <property type="match status" value="1"/>
</dbReference>
<evidence type="ECO:0000259" key="2">
    <source>
        <dbReference type="Pfam" id="PF13439"/>
    </source>
</evidence>
<proteinExistence type="predicted"/>
<dbReference type="KEGG" id="oxy:HCG48_00060"/>
<dbReference type="EMBL" id="CP051167">
    <property type="protein sequence ID" value="QIZ69178.1"/>
    <property type="molecule type" value="Genomic_DNA"/>
</dbReference>
<dbReference type="SUPFAM" id="SSF53756">
    <property type="entry name" value="UDP-Glycosyltransferase/glycogen phosphorylase"/>
    <property type="match status" value="1"/>
</dbReference>
<accession>A0A6H1TRF3</accession>
<evidence type="ECO:0000313" key="4">
    <source>
        <dbReference type="Proteomes" id="UP000500857"/>
    </source>
</evidence>
<dbReference type="InterPro" id="IPR001296">
    <property type="entry name" value="Glyco_trans_1"/>
</dbReference>
<dbReference type="GO" id="GO:0016757">
    <property type="term" value="F:glycosyltransferase activity"/>
    <property type="evidence" value="ECO:0007669"/>
    <property type="project" value="InterPro"/>
</dbReference>
<reference evidence="3 4" key="1">
    <citation type="submission" date="2020-04" db="EMBL/GenBank/DDBJ databases">
        <authorList>
            <person name="Basu S."/>
            <person name="Maruthanayagam V."/>
            <person name="Chakraborty S."/>
            <person name="Pramanik A."/>
            <person name="Mukherjee J."/>
            <person name="Brink B."/>
        </authorList>
    </citation>
    <scope>NUCLEOTIDE SEQUENCE [LARGE SCALE GENOMIC DNA]</scope>
    <source>
        <strain evidence="3 4">AP17</strain>
    </source>
</reference>
<dbReference type="Pfam" id="PF00534">
    <property type="entry name" value="Glycos_transf_1"/>
    <property type="match status" value="1"/>
</dbReference>
<evidence type="ECO:0000259" key="1">
    <source>
        <dbReference type="Pfam" id="PF00534"/>
    </source>
</evidence>
<protein>
    <submittedName>
        <fullName evidence="3">Glycosyltransferase</fullName>
    </submittedName>
</protein>
<name>A0A6H1TRF3_9CYAN</name>
<dbReference type="PANTHER" id="PTHR12526">
    <property type="entry name" value="GLYCOSYLTRANSFERASE"/>
    <property type="match status" value="1"/>
</dbReference>
<dbReference type="Gene3D" id="3.40.50.2000">
    <property type="entry name" value="Glycogen Phosphorylase B"/>
    <property type="match status" value="2"/>
</dbReference>
<dbReference type="CDD" id="cd03811">
    <property type="entry name" value="GT4_GT28_WabH-like"/>
    <property type="match status" value="1"/>
</dbReference>
<dbReference type="Proteomes" id="UP000500857">
    <property type="component" value="Chromosome"/>
</dbReference>